<dbReference type="AlphaFoldDB" id="A0A7J6KPR3"/>
<feature type="non-terminal residue" evidence="2">
    <location>
        <position position="194"/>
    </location>
</feature>
<dbReference type="Proteomes" id="UP000591131">
    <property type="component" value="Unassembled WGS sequence"/>
</dbReference>
<proteinExistence type="predicted"/>
<organism evidence="2 3">
    <name type="scientific">Perkinsus chesapeaki</name>
    <name type="common">Clam parasite</name>
    <name type="synonym">Perkinsus andrewsi</name>
    <dbReference type="NCBI Taxonomy" id="330153"/>
    <lineage>
        <taxon>Eukaryota</taxon>
        <taxon>Sar</taxon>
        <taxon>Alveolata</taxon>
        <taxon>Perkinsozoa</taxon>
        <taxon>Perkinsea</taxon>
        <taxon>Perkinsida</taxon>
        <taxon>Perkinsidae</taxon>
        <taxon>Perkinsus</taxon>
    </lineage>
</organism>
<dbReference type="InterPro" id="IPR012337">
    <property type="entry name" value="RNaseH-like_sf"/>
</dbReference>
<sequence length="194" mass="21701">LVAPHAPFSNGLVERSLSAIKFVTRQLASKKSWSTQLHRVIARLNAKPLVGLDTSPHEVFFGRPRRFSIDNALQNPGPEAAVPADQEEVQERRQTSEFLDRLVADAFKASEAINSERRSTRRRGPPSIGSEVLVFTPNPLGGGTYGREVFRVHGMKGPATLQLVKSSIQPAVVTRDMIKEVHYFNTRPYKWETQ</sequence>
<keyword evidence="3" id="KW-1185">Reference proteome</keyword>
<gene>
    <name evidence="2" type="ORF">FOL47_003148</name>
</gene>
<name>A0A7J6KPR3_PERCH</name>
<comment type="caution">
    <text evidence="2">The sequence shown here is derived from an EMBL/GenBank/DDBJ whole genome shotgun (WGS) entry which is preliminary data.</text>
</comment>
<dbReference type="InterPro" id="IPR036397">
    <property type="entry name" value="RNaseH_sf"/>
</dbReference>
<dbReference type="Gene3D" id="3.30.420.10">
    <property type="entry name" value="Ribonuclease H-like superfamily/Ribonuclease H"/>
    <property type="match status" value="1"/>
</dbReference>
<evidence type="ECO:0000256" key="1">
    <source>
        <dbReference type="SAM" id="MobiDB-lite"/>
    </source>
</evidence>
<evidence type="ECO:0008006" key="4">
    <source>
        <dbReference type="Google" id="ProtNLM"/>
    </source>
</evidence>
<reference evidence="2 3" key="1">
    <citation type="submission" date="2020-04" db="EMBL/GenBank/DDBJ databases">
        <title>Perkinsus chesapeaki whole genome sequence.</title>
        <authorList>
            <person name="Bogema D.R."/>
        </authorList>
    </citation>
    <scope>NUCLEOTIDE SEQUENCE [LARGE SCALE GENOMIC DNA]</scope>
    <source>
        <strain evidence="2">ATCC PRA-425</strain>
    </source>
</reference>
<dbReference type="EMBL" id="JAAPAO010001958">
    <property type="protein sequence ID" value="KAF4648496.1"/>
    <property type="molecule type" value="Genomic_DNA"/>
</dbReference>
<dbReference type="OrthoDB" id="3863715at2759"/>
<accession>A0A7J6KPR3</accession>
<dbReference type="SUPFAM" id="SSF53098">
    <property type="entry name" value="Ribonuclease H-like"/>
    <property type="match status" value="1"/>
</dbReference>
<feature type="region of interest" description="Disordered" evidence="1">
    <location>
        <begin position="114"/>
        <end position="133"/>
    </location>
</feature>
<evidence type="ECO:0000313" key="2">
    <source>
        <dbReference type="EMBL" id="KAF4648496.1"/>
    </source>
</evidence>
<feature type="non-terminal residue" evidence="2">
    <location>
        <position position="1"/>
    </location>
</feature>
<protein>
    <recommendedName>
        <fullName evidence="4">Integrase catalytic domain-containing protein</fullName>
    </recommendedName>
</protein>
<evidence type="ECO:0000313" key="3">
    <source>
        <dbReference type="Proteomes" id="UP000591131"/>
    </source>
</evidence>
<dbReference type="GO" id="GO:0003676">
    <property type="term" value="F:nucleic acid binding"/>
    <property type="evidence" value="ECO:0007669"/>
    <property type="project" value="InterPro"/>
</dbReference>